<evidence type="ECO:0000313" key="1">
    <source>
        <dbReference type="EMBL" id="KAJ6843762.1"/>
    </source>
</evidence>
<proteinExistence type="predicted"/>
<accession>A0AAX6HSC9</accession>
<organism evidence="1 2">
    <name type="scientific">Iris pallida</name>
    <name type="common">Sweet iris</name>
    <dbReference type="NCBI Taxonomy" id="29817"/>
    <lineage>
        <taxon>Eukaryota</taxon>
        <taxon>Viridiplantae</taxon>
        <taxon>Streptophyta</taxon>
        <taxon>Embryophyta</taxon>
        <taxon>Tracheophyta</taxon>
        <taxon>Spermatophyta</taxon>
        <taxon>Magnoliopsida</taxon>
        <taxon>Liliopsida</taxon>
        <taxon>Asparagales</taxon>
        <taxon>Iridaceae</taxon>
        <taxon>Iridoideae</taxon>
        <taxon>Irideae</taxon>
        <taxon>Iris</taxon>
    </lineage>
</organism>
<reference evidence="1" key="1">
    <citation type="journal article" date="2023" name="GigaByte">
        <title>Genome assembly of the bearded iris, Iris pallida Lam.</title>
        <authorList>
            <person name="Bruccoleri R.E."/>
            <person name="Oakeley E.J."/>
            <person name="Faust A.M.E."/>
            <person name="Altorfer M."/>
            <person name="Dessus-Babus S."/>
            <person name="Burckhardt D."/>
            <person name="Oertli M."/>
            <person name="Naumann U."/>
            <person name="Petersen F."/>
            <person name="Wong J."/>
        </authorList>
    </citation>
    <scope>NUCLEOTIDE SEQUENCE</scope>
    <source>
        <strain evidence="1">GSM-AAB239-AS_SAM_17_03QT</strain>
    </source>
</reference>
<gene>
    <name evidence="1" type="ORF">M6B38_116895</name>
</gene>
<evidence type="ECO:0000313" key="2">
    <source>
        <dbReference type="Proteomes" id="UP001140949"/>
    </source>
</evidence>
<comment type="caution">
    <text evidence="1">The sequence shown here is derived from an EMBL/GenBank/DDBJ whole genome shotgun (WGS) entry which is preliminary data.</text>
</comment>
<protein>
    <submittedName>
        <fullName evidence="1">Uncharacterized protein</fullName>
    </submittedName>
</protein>
<keyword evidence="2" id="KW-1185">Reference proteome</keyword>
<name>A0AAX6HSC9_IRIPA</name>
<sequence length="40" mass="4579">MNQTAFRYVGLCPTLWIESPNFGLDFFQVESTVFMSLSCV</sequence>
<dbReference type="Proteomes" id="UP001140949">
    <property type="component" value="Unassembled WGS sequence"/>
</dbReference>
<dbReference type="EMBL" id="JANAVB010006997">
    <property type="protein sequence ID" value="KAJ6843762.1"/>
    <property type="molecule type" value="Genomic_DNA"/>
</dbReference>
<dbReference type="AlphaFoldDB" id="A0AAX6HSC9"/>
<reference evidence="1" key="2">
    <citation type="submission" date="2023-04" db="EMBL/GenBank/DDBJ databases">
        <authorList>
            <person name="Bruccoleri R.E."/>
            <person name="Oakeley E.J."/>
            <person name="Faust A.-M."/>
            <person name="Dessus-Babus S."/>
            <person name="Altorfer M."/>
            <person name="Burckhardt D."/>
            <person name="Oertli M."/>
            <person name="Naumann U."/>
            <person name="Petersen F."/>
            <person name="Wong J."/>
        </authorList>
    </citation>
    <scope>NUCLEOTIDE SEQUENCE</scope>
    <source>
        <strain evidence="1">GSM-AAB239-AS_SAM_17_03QT</strain>
        <tissue evidence="1">Leaf</tissue>
    </source>
</reference>